<comment type="catalytic activity">
    <reaction evidence="9">
        <text>adenosine + ATP = AMP + ADP + H(+)</text>
        <dbReference type="Rhea" id="RHEA:20824"/>
        <dbReference type="ChEBI" id="CHEBI:15378"/>
        <dbReference type="ChEBI" id="CHEBI:16335"/>
        <dbReference type="ChEBI" id="CHEBI:30616"/>
        <dbReference type="ChEBI" id="CHEBI:456215"/>
        <dbReference type="ChEBI" id="CHEBI:456216"/>
        <dbReference type="EC" id="2.7.1.20"/>
    </reaction>
</comment>
<dbReference type="Bgee" id="FBgn0037995">
    <property type="expression patterns" value="Expressed in mid-late elongation-stage spermatid (Drosophila) in testis and 22 other cell types or tissues"/>
</dbReference>
<evidence type="ECO:0000256" key="7">
    <source>
        <dbReference type="ARBA" id="ARBA00022777"/>
    </source>
</evidence>
<dbReference type="PANTHER" id="PTHR45769:SF3">
    <property type="entry name" value="ADENOSINE KINASE"/>
    <property type="match status" value="1"/>
</dbReference>
<evidence type="ECO:0000259" key="10">
    <source>
        <dbReference type="Pfam" id="PF00294"/>
    </source>
</evidence>
<organism evidence="11">
    <name type="scientific">Drosophila melanogaster</name>
    <name type="common">Fruit fly</name>
    <dbReference type="NCBI Taxonomy" id="7227"/>
    <lineage>
        <taxon>Eukaryota</taxon>
        <taxon>Metazoa</taxon>
        <taxon>Ecdysozoa</taxon>
        <taxon>Arthropoda</taxon>
        <taxon>Hexapoda</taxon>
        <taxon>Insecta</taxon>
        <taxon>Pterygota</taxon>
        <taxon>Neoptera</taxon>
        <taxon>Endopterygota</taxon>
        <taxon>Diptera</taxon>
        <taxon>Brachycera</taxon>
        <taxon>Muscomorpha</taxon>
        <taxon>Ephydroidea</taxon>
        <taxon>Drosophilidae</taxon>
        <taxon>Drosophila</taxon>
        <taxon>Sophophora</taxon>
    </lineage>
</organism>
<dbReference type="UniPathway" id="UPA00588">
    <property type="reaction ID" value="UER00659"/>
</dbReference>
<keyword evidence="6 9" id="KW-0547">Nucleotide-binding</keyword>
<proteinExistence type="evidence at transcript level"/>
<dbReference type="PANTHER" id="PTHR45769">
    <property type="entry name" value="ADENOSINE KINASE"/>
    <property type="match status" value="1"/>
</dbReference>
<evidence type="ECO:0000313" key="12">
    <source>
        <dbReference type="FlyBase" id="FBgn0036439"/>
    </source>
</evidence>
<dbReference type="InterPro" id="IPR011611">
    <property type="entry name" value="PfkB_dom"/>
</dbReference>
<dbReference type="FlyBase" id="FBgn0036439">
    <property type="gene designation" value="CG13474"/>
</dbReference>
<evidence type="ECO:0000256" key="5">
    <source>
        <dbReference type="ARBA" id="ARBA00022726"/>
    </source>
</evidence>
<dbReference type="GO" id="GO:0044209">
    <property type="term" value="P:AMP salvage"/>
    <property type="evidence" value="ECO:0007669"/>
    <property type="project" value="UniProtKB-UniRule"/>
</dbReference>
<gene>
    <name evidence="12" type="ORF">CG13474</name>
</gene>
<dbReference type="VEuPathDB" id="VectorBase:FBgn0037995"/>
<dbReference type="Gene3D" id="3.30.1110.10">
    <property type="match status" value="1"/>
</dbReference>
<keyword evidence="9" id="KW-0460">Magnesium</keyword>
<evidence type="ECO:0000256" key="3">
    <source>
        <dbReference type="ARBA" id="ARBA00012119"/>
    </source>
</evidence>
<keyword evidence="7 9" id="KW-0418">Kinase</keyword>
<dbReference type="SUPFAM" id="SSF53613">
    <property type="entry name" value="Ribokinase-like"/>
    <property type="match status" value="1"/>
</dbReference>
<evidence type="ECO:0000256" key="1">
    <source>
        <dbReference type="ARBA" id="ARBA00004801"/>
    </source>
</evidence>
<dbReference type="InterPro" id="IPR001805">
    <property type="entry name" value="Adenokinase"/>
</dbReference>
<dbReference type="PhylomeDB" id="Q8T3V5"/>
<keyword evidence="4 9" id="KW-0808">Transferase</keyword>
<evidence type="ECO:0000256" key="9">
    <source>
        <dbReference type="RuleBase" id="RU368116"/>
    </source>
</evidence>
<dbReference type="EMBL" id="AY089480">
    <property type="protein sequence ID" value="AAL90218.1"/>
    <property type="molecule type" value="mRNA"/>
</dbReference>
<evidence type="ECO:0000256" key="2">
    <source>
        <dbReference type="ARBA" id="ARBA00010688"/>
    </source>
</evidence>
<sequence length="180" mass="20482">MSRRVFGLSIKSFRLFRRTPIHPPAFQHFSGGVFRTSFRSFCDCQEHRRMDLPEGILMGFGNPLLDITCTVEDNVILEKYGLEANAAIIADEKHDALFDELMNMENVIYSAGGACQNSMRIFQWIVQTPFRAVFIGSVGKDKLGDRIEKRAKSDGLLTLYQLKEELPTGMIKFSKRKIPS</sequence>
<reference evidence="11" key="1">
    <citation type="submission" date="2004-06" db="EMBL/GenBank/DDBJ databases">
        <authorList>
            <person name="Stapleton M."/>
            <person name="Carlson J."/>
            <person name="Chavez C."/>
            <person name="Frise E."/>
            <person name="George R."/>
            <person name="Pacleb J."/>
            <person name="Park S."/>
            <person name="Wan K."/>
            <person name="Yu C."/>
            <person name="Rubin G.M."/>
            <person name="Celniker S."/>
        </authorList>
    </citation>
    <scope>NUCLEOTIDE SEQUENCE</scope>
</reference>
<dbReference type="GO" id="GO:0005524">
    <property type="term" value="F:ATP binding"/>
    <property type="evidence" value="ECO:0007669"/>
    <property type="project" value="UniProtKB-UniRule"/>
</dbReference>
<dbReference type="GO" id="GO:0005634">
    <property type="term" value="C:nucleus"/>
    <property type="evidence" value="ECO:0007669"/>
    <property type="project" value="UniProtKB-SubCell"/>
</dbReference>
<comment type="similarity">
    <text evidence="2 9">Belongs to the carbohydrate kinase PfkB family.</text>
</comment>
<dbReference type="GO" id="GO:0006166">
    <property type="term" value="P:purine ribonucleoside salvage"/>
    <property type="evidence" value="ECO:0007669"/>
    <property type="project" value="UniProtKB-KW"/>
</dbReference>
<protein>
    <recommendedName>
        <fullName evidence="3 9">Adenosine kinase</fullName>
        <shortName evidence="9">AK</shortName>
        <ecNumber evidence="3 9">2.7.1.20</ecNumber>
    </recommendedName>
    <alternativeName>
        <fullName evidence="9">Adenosine 5'-phosphotransferase</fullName>
    </alternativeName>
</protein>
<evidence type="ECO:0000256" key="6">
    <source>
        <dbReference type="ARBA" id="ARBA00022741"/>
    </source>
</evidence>
<dbReference type="ExpressionAtlas" id="Q8T3V5">
    <property type="expression patterns" value="baseline and differential"/>
</dbReference>
<comment type="subcellular location">
    <subcellularLocation>
        <location evidence="9">Nucleus</location>
    </subcellularLocation>
</comment>
<comment type="function">
    <text evidence="9">ATP dependent phosphorylation of adenosine and other related nucleoside analogs to monophosphate derivatives.</text>
</comment>
<feature type="domain" description="Carbohydrate kinase PfkB" evidence="10">
    <location>
        <begin position="79"/>
        <end position="169"/>
    </location>
</feature>
<evidence type="ECO:0000313" key="11">
    <source>
        <dbReference type="EMBL" id="AAL90218.1"/>
    </source>
</evidence>
<dbReference type="AGR" id="FB:FBgn0036439"/>
<dbReference type="AlphaFoldDB" id="Q8T3V5"/>
<accession>Q8T3V5</accession>
<evidence type="ECO:0000256" key="8">
    <source>
        <dbReference type="ARBA" id="ARBA00022840"/>
    </source>
</evidence>
<dbReference type="GO" id="GO:0004001">
    <property type="term" value="F:adenosine kinase activity"/>
    <property type="evidence" value="ECO:0007669"/>
    <property type="project" value="UniProtKB-UniRule"/>
</dbReference>
<dbReference type="InterPro" id="IPR029056">
    <property type="entry name" value="Ribokinase-like"/>
</dbReference>
<keyword evidence="9" id="KW-0539">Nucleus</keyword>
<comment type="subunit">
    <text evidence="9">Monomer.</text>
</comment>
<comment type="cofactor">
    <cofactor evidence="9">
        <name>Mg(2+)</name>
        <dbReference type="ChEBI" id="CHEBI:18420"/>
    </cofactor>
    <text evidence="9">Binds 3 Mg(2+) ions per subunit.</text>
</comment>
<dbReference type="EC" id="2.7.1.20" evidence="3 9"/>
<evidence type="ECO:0000256" key="4">
    <source>
        <dbReference type="ARBA" id="ARBA00022679"/>
    </source>
</evidence>
<name>Q8T3V5_DROME</name>
<dbReference type="OrthoDB" id="432447at2759"/>
<dbReference type="Pfam" id="PF00294">
    <property type="entry name" value="PfkB"/>
    <property type="match status" value="1"/>
</dbReference>
<keyword evidence="5 9" id="KW-0660">Purine salvage</keyword>
<comment type="pathway">
    <text evidence="1 9">Purine metabolism; AMP biosynthesis via salvage pathway; AMP from adenosine: step 1/1.</text>
</comment>
<dbReference type="HOGENOM" id="CLU_045832_0_0_1"/>
<keyword evidence="8 9" id="KW-0067">ATP-binding</keyword>